<proteinExistence type="predicted"/>
<evidence type="ECO:0000256" key="1">
    <source>
        <dbReference type="ARBA" id="ARBA00023015"/>
    </source>
</evidence>
<protein>
    <submittedName>
        <fullName evidence="5">Transcriptional regulator, AsnC family</fullName>
    </submittedName>
</protein>
<name>F0SC33_PSESL</name>
<dbReference type="InterPro" id="IPR036390">
    <property type="entry name" value="WH_DNA-bd_sf"/>
</dbReference>
<dbReference type="STRING" id="762903.Pedsa_0029"/>
<gene>
    <name evidence="5" type="ordered locus">Pedsa_0029</name>
</gene>
<dbReference type="GO" id="GO:0043200">
    <property type="term" value="P:response to amino acid"/>
    <property type="evidence" value="ECO:0007669"/>
    <property type="project" value="TreeGrafter"/>
</dbReference>
<dbReference type="GO" id="GO:0005829">
    <property type="term" value="C:cytosol"/>
    <property type="evidence" value="ECO:0007669"/>
    <property type="project" value="TreeGrafter"/>
</dbReference>
<dbReference type="Gene3D" id="3.30.70.920">
    <property type="match status" value="1"/>
</dbReference>
<dbReference type="InterPro" id="IPR000485">
    <property type="entry name" value="AsnC-type_HTH_dom"/>
</dbReference>
<dbReference type="HOGENOM" id="CLU_091233_0_0_10"/>
<dbReference type="EMBL" id="CP002545">
    <property type="protein sequence ID" value="ADY50618.1"/>
    <property type="molecule type" value="Genomic_DNA"/>
</dbReference>
<dbReference type="PROSITE" id="PS50956">
    <property type="entry name" value="HTH_ASNC_2"/>
    <property type="match status" value="1"/>
</dbReference>
<dbReference type="GO" id="GO:0043565">
    <property type="term" value="F:sequence-specific DNA binding"/>
    <property type="evidence" value="ECO:0007669"/>
    <property type="project" value="InterPro"/>
</dbReference>
<dbReference type="AlphaFoldDB" id="F0SC33"/>
<dbReference type="SUPFAM" id="SSF54909">
    <property type="entry name" value="Dimeric alpha+beta barrel"/>
    <property type="match status" value="1"/>
</dbReference>
<dbReference type="InterPro" id="IPR019888">
    <property type="entry name" value="Tscrpt_reg_AsnC-like"/>
</dbReference>
<dbReference type="InterPro" id="IPR036388">
    <property type="entry name" value="WH-like_DNA-bd_sf"/>
</dbReference>
<reference evidence="6" key="2">
    <citation type="submission" date="2011-02" db="EMBL/GenBank/DDBJ databases">
        <title>The complete genome of Pedobacter saltans DSM 12145.</title>
        <authorList>
            <consortium name="US DOE Joint Genome Institute (JGI-PGF)"/>
            <person name="Lucas S."/>
            <person name="Copeland A."/>
            <person name="Lapidus A."/>
            <person name="Bruce D."/>
            <person name="Goodwin L."/>
            <person name="Pitluck S."/>
            <person name="Kyrpides N."/>
            <person name="Mavromatis K."/>
            <person name="Pagani I."/>
            <person name="Ivanova N."/>
            <person name="Ovchinnikova G."/>
            <person name="Lu M."/>
            <person name="Detter J.C."/>
            <person name="Han C."/>
            <person name="Land M."/>
            <person name="Hauser L."/>
            <person name="Markowitz V."/>
            <person name="Cheng J.-F."/>
            <person name="Hugenholtz P."/>
            <person name="Woyke T."/>
            <person name="Wu D."/>
            <person name="Tindall B."/>
            <person name="Pomrenke H.G."/>
            <person name="Brambilla E."/>
            <person name="Klenk H.-P."/>
            <person name="Eisen J.A."/>
        </authorList>
    </citation>
    <scope>NUCLEOTIDE SEQUENCE [LARGE SCALE GENOMIC DNA]</scope>
    <source>
        <strain evidence="6">ATCC 51119 / DSM 12145 / JCM 21818 / LMG 10337 / NBRC 100064 / NCIMB 13643</strain>
    </source>
</reference>
<accession>F0SC33</accession>
<evidence type="ECO:0000259" key="4">
    <source>
        <dbReference type="PROSITE" id="PS50956"/>
    </source>
</evidence>
<keyword evidence="2" id="KW-0238">DNA-binding</keyword>
<dbReference type="SUPFAM" id="SSF46785">
    <property type="entry name" value="Winged helix' DNA-binding domain"/>
    <property type="match status" value="1"/>
</dbReference>
<dbReference type="Pfam" id="PF13412">
    <property type="entry name" value="HTH_24"/>
    <property type="match status" value="1"/>
</dbReference>
<sequence length="153" mass="17949">MEELDTTDTKILNLLQQNARLTNKQLALELQKSPTSIFERVRKLEEKKYIKRYVAILDAHRIERKLTAFTHVQLKEHSQTILMNFAKEVVKFHEVMECYHMTGAFDFFLKIAVKDMEAYHDFLMNKLSKLSDIGTLQSSFVMSEAKNETAYIL</sequence>
<evidence type="ECO:0000313" key="5">
    <source>
        <dbReference type="EMBL" id="ADY50618.1"/>
    </source>
</evidence>
<dbReference type="Gene3D" id="1.10.10.10">
    <property type="entry name" value="Winged helix-like DNA-binding domain superfamily/Winged helix DNA-binding domain"/>
    <property type="match status" value="1"/>
</dbReference>
<dbReference type="InterPro" id="IPR011008">
    <property type="entry name" value="Dimeric_a/b-barrel"/>
</dbReference>
<keyword evidence="6" id="KW-1185">Reference proteome</keyword>
<reference evidence="5 6" key="1">
    <citation type="journal article" date="2011" name="Stand. Genomic Sci.">
        <title>Complete genome sequence of the gliding, heparinolytic Pedobacter saltans type strain (113).</title>
        <authorList>
            <person name="Liolios K."/>
            <person name="Sikorski J."/>
            <person name="Lu M."/>
            <person name="Nolan M."/>
            <person name="Lapidus A."/>
            <person name="Lucas S."/>
            <person name="Hammon N."/>
            <person name="Deshpande S."/>
            <person name="Cheng J.F."/>
            <person name="Tapia R."/>
            <person name="Han C."/>
            <person name="Goodwin L."/>
            <person name="Pitluck S."/>
            <person name="Huntemann M."/>
            <person name="Ivanova N."/>
            <person name="Pagani I."/>
            <person name="Mavromatis K."/>
            <person name="Ovchinikova G."/>
            <person name="Pati A."/>
            <person name="Chen A."/>
            <person name="Palaniappan K."/>
            <person name="Land M."/>
            <person name="Hauser L."/>
            <person name="Brambilla E.M."/>
            <person name="Kotsyurbenko O."/>
            <person name="Rohde M."/>
            <person name="Tindall B.J."/>
            <person name="Abt B."/>
            <person name="Goker M."/>
            <person name="Detter J.C."/>
            <person name="Woyke T."/>
            <person name="Bristow J."/>
            <person name="Eisen J.A."/>
            <person name="Markowitz V."/>
            <person name="Hugenholtz P."/>
            <person name="Klenk H.P."/>
            <person name="Kyrpides N.C."/>
        </authorList>
    </citation>
    <scope>NUCLEOTIDE SEQUENCE [LARGE SCALE GENOMIC DNA]</scope>
    <source>
        <strain evidence="6">ATCC 51119 / DSM 12145 / JCM 21818 / LMG 10337 / NBRC 100064 / NCIMB 13643</strain>
    </source>
</reference>
<dbReference type="InterPro" id="IPR019887">
    <property type="entry name" value="Tscrpt_reg_AsnC/Lrp_C"/>
</dbReference>
<dbReference type="Pfam" id="PF01037">
    <property type="entry name" value="AsnC_trans_reg"/>
    <property type="match status" value="1"/>
</dbReference>
<dbReference type="PANTHER" id="PTHR30154">
    <property type="entry name" value="LEUCINE-RESPONSIVE REGULATORY PROTEIN"/>
    <property type="match status" value="1"/>
</dbReference>
<dbReference type="Proteomes" id="UP000000310">
    <property type="component" value="Chromosome"/>
</dbReference>
<dbReference type="PANTHER" id="PTHR30154:SF34">
    <property type="entry name" value="TRANSCRIPTIONAL REGULATOR AZLB"/>
    <property type="match status" value="1"/>
</dbReference>
<dbReference type="eggNOG" id="COG1522">
    <property type="taxonomic scope" value="Bacteria"/>
</dbReference>
<organism evidence="5 6">
    <name type="scientific">Pseudopedobacter saltans (strain ATCC 51119 / DSM 12145 / JCM 21818 / CCUG 39354 / LMG 10337 / NBRC 100064 / NCIMB 13643)</name>
    <name type="common">Pedobacter saltans</name>
    <dbReference type="NCBI Taxonomy" id="762903"/>
    <lineage>
        <taxon>Bacteria</taxon>
        <taxon>Pseudomonadati</taxon>
        <taxon>Bacteroidota</taxon>
        <taxon>Sphingobacteriia</taxon>
        <taxon>Sphingobacteriales</taxon>
        <taxon>Sphingobacteriaceae</taxon>
        <taxon>Pseudopedobacter</taxon>
    </lineage>
</organism>
<evidence type="ECO:0000313" key="6">
    <source>
        <dbReference type="Proteomes" id="UP000000310"/>
    </source>
</evidence>
<keyword evidence="3" id="KW-0804">Transcription</keyword>
<evidence type="ECO:0000256" key="3">
    <source>
        <dbReference type="ARBA" id="ARBA00023163"/>
    </source>
</evidence>
<dbReference type="PRINTS" id="PR00033">
    <property type="entry name" value="HTHASNC"/>
</dbReference>
<dbReference type="SMART" id="SM00344">
    <property type="entry name" value="HTH_ASNC"/>
    <property type="match status" value="1"/>
</dbReference>
<dbReference type="OrthoDB" id="9800326at2"/>
<dbReference type="KEGG" id="psn:Pedsa_0029"/>
<feature type="domain" description="HTH asnC-type" evidence="4">
    <location>
        <begin position="4"/>
        <end position="70"/>
    </location>
</feature>
<dbReference type="RefSeq" id="WP_013631121.1">
    <property type="nucleotide sequence ID" value="NC_015177.1"/>
</dbReference>
<keyword evidence="1" id="KW-0805">Transcription regulation</keyword>
<evidence type="ECO:0000256" key="2">
    <source>
        <dbReference type="ARBA" id="ARBA00023125"/>
    </source>
</evidence>